<gene>
    <name evidence="8" type="ORF">FVP74_10685</name>
</gene>
<feature type="transmembrane region" description="Helical" evidence="7">
    <location>
        <begin position="193"/>
        <end position="214"/>
    </location>
</feature>
<evidence type="ECO:0000256" key="2">
    <source>
        <dbReference type="ARBA" id="ARBA00007375"/>
    </source>
</evidence>
<feature type="transmembrane region" description="Helical" evidence="7">
    <location>
        <begin position="37"/>
        <end position="56"/>
    </location>
</feature>
<evidence type="ECO:0000256" key="5">
    <source>
        <dbReference type="ARBA" id="ARBA00023136"/>
    </source>
</evidence>
<dbReference type="Pfam" id="PF07947">
    <property type="entry name" value="YhhN"/>
    <property type="match status" value="1"/>
</dbReference>
<evidence type="ECO:0000313" key="8">
    <source>
        <dbReference type="EMBL" id="TXK10783.1"/>
    </source>
</evidence>
<dbReference type="OrthoDB" id="4773026at2"/>
<reference evidence="8 9" key="1">
    <citation type="submission" date="2019-08" db="EMBL/GenBank/DDBJ databases">
        <authorList>
            <person name="Dong K."/>
        </authorList>
    </citation>
    <scope>NUCLEOTIDE SEQUENCE [LARGE SCALE GENOMIC DNA]</scope>
    <source>
        <strain evidence="8 9">K-1</strain>
    </source>
</reference>
<evidence type="ECO:0000256" key="1">
    <source>
        <dbReference type="ARBA" id="ARBA00004141"/>
    </source>
</evidence>
<evidence type="ECO:0000256" key="3">
    <source>
        <dbReference type="ARBA" id="ARBA00022692"/>
    </source>
</evidence>
<keyword evidence="5 7" id="KW-0472">Membrane</keyword>
<evidence type="ECO:0000256" key="7">
    <source>
        <dbReference type="SAM" id="Phobius"/>
    </source>
</evidence>
<dbReference type="GO" id="GO:0016787">
    <property type="term" value="F:hydrolase activity"/>
    <property type="evidence" value="ECO:0007669"/>
    <property type="project" value="TreeGrafter"/>
</dbReference>
<feature type="transmembrane region" description="Helical" evidence="7">
    <location>
        <begin position="92"/>
        <end position="113"/>
    </location>
</feature>
<protein>
    <submittedName>
        <fullName evidence="8">Lysoplasmalogenase</fullName>
    </submittedName>
</protein>
<evidence type="ECO:0000256" key="4">
    <source>
        <dbReference type="ARBA" id="ARBA00022989"/>
    </source>
</evidence>
<comment type="caution">
    <text evidence="8">The sequence shown here is derived from an EMBL/GenBank/DDBJ whole genome shotgun (WGS) entry which is preliminary data.</text>
</comment>
<accession>A0A5C8HXD6</accession>
<feature type="region of interest" description="Disordered" evidence="6">
    <location>
        <begin position="1"/>
        <end position="23"/>
    </location>
</feature>
<feature type="transmembrane region" description="Helical" evidence="7">
    <location>
        <begin position="68"/>
        <end position="85"/>
    </location>
</feature>
<dbReference type="EMBL" id="VRSX01000004">
    <property type="protein sequence ID" value="TXK10783.1"/>
    <property type="molecule type" value="Genomic_DNA"/>
</dbReference>
<dbReference type="AlphaFoldDB" id="A0A5C8HXD6"/>
<keyword evidence="3 7" id="KW-0812">Transmembrane</keyword>
<sequence>MERSRHPRRPEPVRRSTVSQTHAAASPAPARIRDTRWWGFGLYALISLVHVAALTFDLEPISYPTKLLLMPALALAVIWALRGSLRSTPATLLLAAIAFSWLGDGAAFFFPFLADELPAMLLCFGIAHVLYIWLFLRPVARRPFAPWSLVYAAWWIGMMLLLWPSLGALAIPVAVYGLVLGGTAAASTRGSALTAVGGAFFLASDSILAVRLFLDGGFSEMLAGPWIMITYTIGQGLLALGIVRLLRHR</sequence>
<name>A0A5C8HXD6_9MICO</name>
<feature type="transmembrane region" description="Helical" evidence="7">
    <location>
        <begin position="143"/>
        <end position="163"/>
    </location>
</feature>
<comment type="subcellular location">
    <subcellularLocation>
        <location evidence="1">Membrane</location>
        <topology evidence="1">Multi-pass membrane protein</topology>
    </subcellularLocation>
</comment>
<dbReference type="PANTHER" id="PTHR31885:SF6">
    <property type="entry name" value="GH04784P"/>
    <property type="match status" value="1"/>
</dbReference>
<evidence type="ECO:0000313" key="9">
    <source>
        <dbReference type="Proteomes" id="UP000321949"/>
    </source>
</evidence>
<feature type="transmembrane region" description="Helical" evidence="7">
    <location>
        <begin position="169"/>
        <end position="186"/>
    </location>
</feature>
<dbReference type="GO" id="GO:0016020">
    <property type="term" value="C:membrane"/>
    <property type="evidence" value="ECO:0007669"/>
    <property type="project" value="UniProtKB-SubCell"/>
</dbReference>
<dbReference type="Proteomes" id="UP000321949">
    <property type="component" value="Unassembled WGS sequence"/>
</dbReference>
<feature type="transmembrane region" description="Helical" evidence="7">
    <location>
        <begin position="119"/>
        <end position="136"/>
    </location>
</feature>
<proteinExistence type="inferred from homology"/>
<keyword evidence="9" id="KW-1185">Reference proteome</keyword>
<feature type="transmembrane region" description="Helical" evidence="7">
    <location>
        <begin position="226"/>
        <end position="246"/>
    </location>
</feature>
<evidence type="ECO:0000256" key="6">
    <source>
        <dbReference type="SAM" id="MobiDB-lite"/>
    </source>
</evidence>
<dbReference type="InterPro" id="IPR012506">
    <property type="entry name" value="TMEM86B-like"/>
</dbReference>
<organism evidence="8 9">
    <name type="scientific">Microbacterium saccharophilum</name>
    <dbReference type="NCBI Taxonomy" id="1213358"/>
    <lineage>
        <taxon>Bacteria</taxon>
        <taxon>Bacillati</taxon>
        <taxon>Actinomycetota</taxon>
        <taxon>Actinomycetes</taxon>
        <taxon>Micrococcales</taxon>
        <taxon>Microbacteriaceae</taxon>
        <taxon>Microbacterium</taxon>
    </lineage>
</organism>
<keyword evidence="4 7" id="KW-1133">Transmembrane helix</keyword>
<dbReference type="PANTHER" id="PTHR31885">
    <property type="entry name" value="GH04784P"/>
    <property type="match status" value="1"/>
</dbReference>
<feature type="compositionally biased region" description="Basic and acidic residues" evidence="6">
    <location>
        <begin position="1"/>
        <end position="14"/>
    </location>
</feature>
<comment type="similarity">
    <text evidence="2">Belongs to the TMEM86 family.</text>
</comment>